<proteinExistence type="inferred from homology"/>
<dbReference type="GO" id="GO:0009734">
    <property type="term" value="P:auxin-activated signaling pathway"/>
    <property type="evidence" value="ECO:0007669"/>
    <property type="project" value="UniProtKB-KW"/>
</dbReference>
<evidence type="ECO:0000256" key="5">
    <source>
        <dbReference type="ARBA" id="ARBA00023136"/>
    </source>
</evidence>
<dbReference type="Proteomes" id="UP001222027">
    <property type="component" value="Unassembled WGS sequence"/>
</dbReference>
<sequence>MMKPSSVEETRENREELGMMEGWEGPPHRRSRSKNASFSSSLLDAIYRSIDDDDDADNCKRGETRDGVPDRSFSYRKRVEPVTHSRNGSRAPVVSEPGVSRPGVTDYYHRSPCGVGAFAPTSSSSSSSSSSITPRINATGLFSSSDGEFNQSDHRIPRPDSPATKKKAKAKCSNLRSGLRGLRKLRTASDAAAATSPRARLVRFIITLFSAAGSPRKPKITVPFTAAAKGGARTEESKTTPSSASSCRSTCLSKASEASRRQAAGADNGKRSVRFYPVSVIVDEDYSRAKRLQDGAANAAATVKELLRPGGEEEDDGGSESSSDLFELENLTEVMGGGRRCRDELPLYETTNLSTNRAIARGLILHEKDAS</sequence>
<keyword evidence="9" id="KW-1185">Reference proteome</keyword>
<keyword evidence="4" id="KW-1003">Cell membrane</keyword>
<feature type="region of interest" description="Disordered" evidence="7">
    <location>
        <begin position="227"/>
        <end position="250"/>
    </location>
</feature>
<feature type="compositionally biased region" description="Basic and acidic residues" evidence="7">
    <location>
        <begin position="57"/>
        <end position="69"/>
    </location>
</feature>
<evidence type="ECO:0000256" key="6">
    <source>
        <dbReference type="ARBA" id="ARBA00023294"/>
    </source>
</evidence>
<accession>A0AAV8QHD5</accession>
<comment type="similarity">
    <text evidence="2">Belongs to the BIG GRAIN 1 (BG1) plant protein family.</text>
</comment>
<evidence type="ECO:0000313" key="9">
    <source>
        <dbReference type="Proteomes" id="UP001222027"/>
    </source>
</evidence>
<evidence type="ECO:0000256" key="4">
    <source>
        <dbReference type="ARBA" id="ARBA00022475"/>
    </source>
</evidence>
<feature type="region of interest" description="Disordered" evidence="7">
    <location>
        <begin position="50"/>
        <end position="103"/>
    </location>
</feature>
<keyword evidence="6" id="KW-0927">Auxin signaling pathway</keyword>
<dbReference type="GO" id="GO:0005886">
    <property type="term" value="C:plasma membrane"/>
    <property type="evidence" value="ECO:0007669"/>
    <property type="project" value="UniProtKB-SubCell"/>
</dbReference>
<name>A0AAV8QHD5_ENSVE</name>
<feature type="compositionally biased region" description="Low complexity" evidence="7">
    <location>
        <begin position="239"/>
        <end position="250"/>
    </location>
</feature>
<reference evidence="8 9" key="1">
    <citation type="submission" date="2022-12" db="EMBL/GenBank/DDBJ databases">
        <title>Chromosome-scale assembly of the Ensete ventricosum genome.</title>
        <authorList>
            <person name="Dussert Y."/>
            <person name="Stocks J."/>
            <person name="Wendawek A."/>
            <person name="Woldeyes F."/>
            <person name="Nichols R.A."/>
            <person name="Borrell J.S."/>
        </authorList>
    </citation>
    <scope>NUCLEOTIDE SEQUENCE [LARGE SCALE GENOMIC DNA]</scope>
    <source>
        <strain evidence="9">cv. Maze</strain>
        <tissue evidence="8">Seeds</tissue>
    </source>
</reference>
<dbReference type="PANTHER" id="PTHR33541">
    <property type="entry name" value="PROTEIN BIG GRAIN 1-LIKE A-RELATED"/>
    <property type="match status" value="1"/>
</dbReference>
<evidence type="ECO:0000256" key="2">
    <source>
        <dbReference type="ARBA" id="ARBA00010067"/>
    </source>
</evidence>
<dbReference type="InterPro" id="IPR039621">
    <property type="entry name" value="BG1-like"/>
</dbReference>
<dbReference type="AlphaFoldDB" id="A0AAV8QHD5"/>
<evidence type="ECO:0000256" key="7">
    <source>
        <dbReference type="SAM" id="MobiDB-lite"/>
    </source>
</evidence>
<dbReference type="EMBL" id="JAQQAF010000007">
    <property type="protein sequence ID" value="KAJ8470258.1"/>
    <property type="molecule type" value="Genomic_DNA"/>
</dbReference>
<dbReference type="PANTHER" id="PTHR33541:SF28">
    <property type="entry name" value="PROTEIN BIG GRAIN 1-LIKE A"/>
    <property type="match status" value="1"/>
</dbReference>
<feature type="region of interest" description="Disordered" evidence="7">
    <location>
        <begin position="119"/>
        <end position="173"/>
    </location>
</feature>
<feature type="compositionally biased region" description="Polar residues" evidence="7">
    <location>
        <begin position="132"/>
        <end position="150"/>
    </location>
</feature>
<keyword evidence="3" id="KW-0813">Transport</keyword>
<evidence type="ECO:0000313" key="8">
    <source>
        <dbReference type="EMBL" id="KAJ8470258.1"/>
    </source>
</evidence>
<protein>
    <submittedName>
        <fullName evidence="8">Uncharacterized protein</fullName>
    </submittedName>
</protein>
<gene>
    <name evidence="8" type="ORF">OPV22_024601</name>
</gene>
<comment type="caution">
    <text evidence="8">The sequence shown here is derived from an EMBL/GenBank/DDBJ whole genome shotgun (WGS) entry which is preliminary data.</text>
</comment>
<evidence type="ECO:0000256" key="3">
    <source>
        <dbReference type="ARBA" id="ARBA00022448"/>
    </source>
</evidence>
<comment type="subcellular location">
    <subcellularLocation>
        <location evidence="1">Cell membrane</location>
    </subcellularLocation>
</comment>
<feature type="region of interest" description="Disordered" evidence="7">
    <location>
        <begin position="1"/>
        <end position="37"/>
    </location>
</feature>
<feature type="compositionally biased region" description="Low complexity" evidence="7">
    <location>
        <begin position="122"/>
        <end position="131"/>
    </location>
</feature>
<feature type="compositionally biased region" description="Basic and acidic residues" evidence="7">
    <location>
        <begin position="1"/>
        <end position="17"/>
    </location>
</feature>
<evidence type="ECO:0000256" key="1">
    <source>
        <dbReference type="ARBA" id="ARBA00004236"/>
    </source>
</evidence>
<keyword evidence="5" id="KW-0472">Membrane</keyword>
<organism evidence="8 9">
    <name type="scientific">Ensete ventricosum</name>
    <name type="common">Abyssinian banana</name>
    <name type="synonym">Musa ensete</name>
    <dbReference type="NCBI Taxonomy" id="4639"/>
    <lineage>
        <taxon>Eukaryota</taxon>
        <taxon>Viridiplantae</taxon>
        <taxon>Streptophyta</taxon>
        <taxon>Embryophyta</taxon>
        <taxon>Tracheophyta</taxon>
        <taxon>Spermatophyta</taxon>
        <taxon>Magnoliopsida</taxon>
        <taxon>Liliopsida</taxon>
        <taxon>Zingiberales</taxon>
        <taxon>Musaceae</taxon>
        <taxon>Ensete</taxon>
    </lineage>
</organism>